<organism evidence="1 2">
    <name type="scientific">Streptomyces cavourensis</name>
    <dbReference type="NCBI Taxonomy" id="67258"/>
    <lineage>
        <taxon>Bacteria</taxon>
        <taxon>Bacillati</taxon>
        <taxon>Actinomycetota</taxon>
        <taxon>Actinomycetes</taxon>
        <taxon>Kitasatosporales</taxon>
        <taxon>Streptomycetaceae</taxon>
        <taxon>Streptomyces</taxon>
    </lineage>
</organism>
<reference evidence="1 2" key="1">
    <citation type="submission" date="2018-07" db="EMBL/GenBank/DDBJ databases">
        <title>Complete genome sequence of soil actinomycete Streptomyces cavourensis tj430.</title>
        <authorList>
            <person name="Wang P."/>
            <person name="Huang Y."/>
        </authorList>
    </citation>
    <scope>NUCLEOTIDE SEQUENCE [LARGE SCALE GENOMIC DNA]</scope>
    <source>
        <strain evidence="1 2">TJ430</strain>
    </source>
</reference>
<protein>
    <submittedName>
        <fullName evidence="1">Uncharacterized protein</fullName>
    </submittedName>
</protein>
<accession>A0AAD0QA50</accession>
<dbReference type="EMBL" id="CP030930">
    <property type="protein sequence ID" value="AXI75135.1"/>
    <property type="molecule type" value="Genomic_DNA"/>
</dbReference>
<gene>
    <name evidence="1" type="ORF">DTW94_30400</name>
</gene>
<dbReference type="Proteomes" id="UP000253779">
    <property type="component" value="Chromosome"/>
</dbReference>
<sequence length="61" mass="6380">MLLTRAGKVIGDEQGGGSSAALGRLCRLAKMTSELLARVVAAHRFVDPADGASTAWRTELP</sequence>
<name>A0AAD0QA50_9ACTN</name>
<evidence type="ECO:0000313" key="1">
    <source>
        <dbReference type="EMBL" id="AXI75135.1"/>
    </source>
</evidence>
<proteinExistence type="predicted"/>
<dbReference type="KEGG" id="scav:CVT27_30245"/>
<evidence type="ECO:0000313" key="2">
    <source>
        <dbReference type="Proteomes" id="UP000253779"/>
    </source>
</evidence>
<dbReference type="AlphaFoldDB" id="A0AAD0QA50"/>